<dbReference type="InterPro" id="IPR014284">
    <property type="entry name" value="RNA_pol_sigma-70_dom"/>
</dbReference>
<organism evidence="7 8">
    <name type="scientific">Neolewinella antarctica</name>
    <dbReference type="NCBI Taxonomy" id="442734"/>
    <lineage>
        <taxon>Bacteria</taxon>
        <taxon>Pseudomonadati</taxon>
        <taxon>Bacteroidota</taxon>
        <taxon>Saprospiria</taxon>
        <taxon>Saprospirales</taxon>
        <taxon>Lewinellaceae</taxon>
        <taxon>Neolewinella</taxon>
    </lineage>
</organism>
<evidence type="ECO:0000259" key="6">
    <source>
        <dbReference type="Pfam" id="PF08281"/>
    </source>
</evidence>
<evidence type="ECO:0000256" key="1">
    <source>
        <dbReference type="ARBA" id="ARBA00010641"/>
    </source>
</evidence>
<proteinExistence type="inferred from homology"/>
<keyword evidence="2" id="KW-0805">Transcription regulation</keyword>
<comment type="caution">
    <text evidence="7">The sequence shown here is derived from an EMBL/GenBank/DDBJ whole genome shotgun (WGS) entry which is preliminary data.</text>
</comment>
<keyword evidence="4" id="KW-0804">Transcription</keyword>
<gene>
    <name evidence="7" type="ORF">GGR27_000087</name>
</gene>
<protein>
    <submittedName>
        <fullName evidence="7">RNA polymerase sigma-70 factor (ECF subfamily)</fullName>
    </submittedName>
</protein>
<dbReference type="Gene3D" id="1.10.1740.10">
    <property type="match status" value="1"/>
</dbReference>
<dbReference type="SUPFAM" id="SSF88946">
    <property type="entry name" value="Sigma2 domain of RNA polymerase sigma factors"/>
    <property type="match status" value="1"/>
</dbReference>
<dbReference type="Pfam" id="PF08281">
    <property type="entry name" value="Sigma70_r4_2"/>
    <property type="match status" value="1"/>
</dbReference>
<name>A0ABX0X6I8_9BACT</name>
<dbReference type="InterPro" id="IPR039425">
    <property type="entry name" value="RNA_pol_sigma-70-like"/>
</dbReference>
<feature type="domain" description="RNA polymerase sigma-70 region 2" evidence="5">
    <location>
        <begin position="27"/>
        <end position="94"/>
    </location>
</feature>
<feature type="domain" description="RNA polymerase sigma factor 70 region 4 type 2" evidence="6">
    <location>
        <begin position="126"/>
        <end position="174"/>
    </location>
</feature>
<dbReference type="Gene3D" id="1.10.10.10">
    <property type="entry name" value="Winged helix-like DNA-binding domain superfamily/Winged helix DNA-binding domain"/>
    <property type="match status" value="1"/>
</dbReference>
<evidence type="ECO:0000256" key="4">
    <source>
        <dbReference type="ARBA" id="ARBA00023163"/>
    </source>
</evidence>
<dbReference type="InterPro" id="IPR013249">
    <property type="entry name" value="RNA_pol_sigma70_r4_t2"/>
</dbReference>
<dbReference type="InterPro" id="IPR013324">
    <property type="entry name" value="RNA_pol_sigma_r3/r4-like"/>
</dbReference>
<dbReference type="InterPro" id="IPR013325">
    <property type="entry name" value="RNA_pol_sigma_r2"/>
</dbReference>
<keyword evidence="3" id="KW-0731">Sigma factor</keyword>
<evidence type="ECO:0000313" key="7">
    <source>
        <dbReference type="EMBL" id="NJC24606.1"/>
    </source>
</evidence>
<dbReference type="PANTHER" id="PTHR43133">
    <property type="entry name" value="RNA POLYMERASE ECF-TYPE SIGMA FACTO"/>
    <property type="match status" value="1"/>
</dbReference>
<sequence length="188" mass="21613">MQATPTYTDEELVNRLRGGAADALDALFRRHYVELCRVANRFVRDENQAEDIVQELFVALWEKRSTLPPLTATAPYLRRSTRNRSLNYLRDRKRIPVDDGELPETLAAETGPTGIENFELGARINGAIDRLPERCRLVFTMSKVEDMSHREIAQSLNISTKTVENQMTRAYRHLRAWLALLALFQVLI</sequence>
<dbReference type="RefSeq" id="WP_168035428.1">
    <property type="nucleotide sequence ID" value="NZ_JAATJH010000001.1"/>
</dbReference>
<evidence type="ECO:0000256" key="2">
    <source>
        <dbReference type="ARBA" id="ARBA00023015"/>
    </source>
</evidence>
<dbReference type="PANTHER" id="PTHR43133:SF46">
    <property type="entry name" value="RNA POLYMERASE SIGMA-70 FACTOR ECF SUBFAMILY"/>
    <property type="match status" value="1"/>
</dbReference>
<dbReference type="InterPro" id="IPR036388">
    <property type="entry name" value="WH-like_DNA-bd_sf"/>
</dbReference>
<dbReference type="EMBL" id="JAATJH010000001">
    <property type="protein sequence ID" value="NJC24606.1"/>
    <property type="molecule type" value="Genomic_DNA"/>
</dbReference>
<evidence type="ECO:0000259" key="5">
    <source>
        <dbReference type="Pfam" id="PF04542"/>
    </source>
</evidence>
<evidence type="ECO:0000256" key="3">
    <source>
        <dbReference type="ARBA" id="ARBA00023082"/>
    </source>
</evidence>
<dbReference type="Pfam" id="PF04542">
    <property type="entry name" value="Sigma70_r2"/>
    <property type="match status" value="1"/>
</dbReference>
<dbReference type="CDD" id="cd06171">
    <property type="entry name" value="Sigma70_r4"/>
    <property type="match status" value="1"/>
</dbReference>
<accession>A0ABX0X6I8</accession>
<comment type="similarity">
    <text evidence="1">Belongs to the sigma-70 factor family. ECF subfamily.</text>
</comment>
<keyword evidence="8" id="KW-1185">Reference proteome</keyword>
<dbReference type="Proteomes" id="UP000770785">
    <property type="component" value="Unassembled WGS sequence"/>
</dbReference>
<dbReference type="NCBIfam" id="TIGR02937">
    <property type="entry name" value="sigma70-ECF"/>
    <property type="match status" value="1"/>
</dbReference>
<dbReference type="InterPro" id="IPR007627">
    <property type="entry name" value="RNA_pol_sigma70_r2"/>
</dbReference>
<reference evidence="7 8" key="1">
    <citation type="submission" date="2020-03" db="EMBL/GenBank/DDBJ databases">
        <title>Genomic Encyclopedia of Type Strains, Phase IV (KMG-IV): sequencing the most valuable type-strain genomes for metagenomic binning, comparative biology and taxonomic classification.</title>
        <authorList>
            <person name="Goeker M."/>
        </authorList>
    </citation>
    <scope>NUCLEOTIDE SEQUENCE [LARGE SCALE GENOMIC DNA]</scope>
    <source>
        <strain evidence="7 8">DSM 105096</strain>
    </source>
</reference>
<dbReference type="NCBIfam" id="TIGR02985">
    <property type="entry name" value="Sig70_bacteroi1"/>
    <property type="match status" value="1"/>
</dbReference>
<evidence type="ECO:0000313" key="8">
    <source>
        <dbReference type="Proteomes" id="UP000770785"/>
    </source>
</evidence>
<dbReference type="SUPFAM" id="SSF88659">
    <property type="entry name" value="Sigma3 and sigma4 domains of RNA polymerase sigma factors"/>
    <property type="match status" value="1"/>
</dbReference>
<dbReference type="InterPro" id="IPR014327">
    <property type="entry name" value="RNA_pol_sigma70_bacteroid"/>
</dbReference>